<dbReference type="Pfam" id="PF00582">
    <property type="entry name" value="Usp"/>
    <property type="match status" value="2"/>
</dbReference>
<sequence>MAALLWAAREARRRARRLFVLCVYDADSLHRWVVRPTSLSEQEARHAVRAATDLVAAVAPEVEITEEVVARSSPTLALLERSERASSVVVGTHGTSVLPGTVLGTTADQVAAHASVPVVLVRPEPVPEGARDIVVGVDGSPGAGHALATALETAVLWGARVRAVRAWTAPASMVAPRSEEEGRIQRWRREDLQQSVEPWAKRYPNAEVVLEVVREHPVRALSADTRNTCLIVVGARGGHGFAGLALGSVARGVLYRSDRPVMVVHRPQT</sequence>
<dbReference type="PANTHER" id="PTHR46268:SF6">
    <property type="entry name" value="UNIVERSAL STRESS PROTEIN UP12"/>
    <property type="match status" value="1"/>
</dbReference>
<dbReference type="PRINTS" id="PR01438">
    <property type="entry name" value="UNVRSLSTRESS"/>
</dbReference>
<comment type="similarity">
    <text evidence="1">Belongs to the universal stress protein A family.</text>
</comment>
<feature type="domain" description="UspA" evidence="2">
    <location>
        <begin position="131"/>
        <end position="265"/>
    </location>
</feature>
<evidence type="ECO:0000313" key="4">
    <source>
        <dbReference type="Proteomes" id="UP000676079"/>
    </source>
</evidence>
<evidence type="ECO:0000313" key="3">
    <source>
        <dbReference type="EMBL" id="QUX26065.1"/>
    </source>
</evidence>
<organism evidence="3 4">
    <name type="scientific">Nocardiopsis changdeensis</name>
    <dbReference type="NCBI Taxonomy" id="2831969"/>
    <lineage>
        <taxon>Bacteria</taxon>
        <taxon>Bacillati</taxon>
        <taxon>Actinomycetota</taxon>
        <taxon>Actinomycetes</taxon>
        <taxon>Streptosporangiales</taxon>
        <taxon>Nocardiopsidaceae</taxon>
        <taxon>Nocardiopsis</taxon>
    </lineage>
</organism>
<reference evidence="3 4" key="1">
    <citation type="submission" date="2021-05" db="EMBL/GenBank/DDBJ databases">
        <title>Direct Submission.</title>
        <authorList>
            <person name="Li K."/>
            <person name="Gao J."/>
        </authorList>
    </citation>
    <scope>NUCLEOTIDE SEQUENCE [LARGE SCALE GENOMIC DNA]</scope>
    <source>
        <strain evidence="3 4">Mg02</strain>
    </source>
</reference>
<proteinExistence type="inferred from homology"/>
<evidence type="ECO:0000256" key="1">
    <source>
        <dbReference type="ARBA" id="ARBA00008791"/>
    </source>
</evidence>
<dbReference type="PANTHER" id="PTHR46268">
    <property type="entry name" value="STRESS RESPONSE PROTEIN NHAX"/>
    <property type="match status" value="1"/>
</dbReference>
<dbReference type="EMBL" id="CP074133">
    <property type="protein sequence ID" value="QUX26065.1"/>
    <property type="molecule type" value="Genomic_DNA"/>
</dbReference>
<dbReference type="Gene3D" id="3.40.50.620">
    <property type="entry name" value="HUPs"/>
    <property type="match status" value="2"/>
</dbReference>
<gene>
    <name evidence="3" type="ORF">KGD84_19360</name>
</gene>
<keyword evidence="4" id="KW-1185">Reference proteome</keyword>
<name>A0ABX8BWI6_9ACTN</name>
<protein>
    <submittedName>
        <fullName evidence="3">Universal stress protein</fullName>
    </submittedName>
</protein>
<dbReference type="InterPro" id="IPR006016">
    <property type="entry name" value="UspA"/>
</dbReference>
<accession>A0ABX8BWI6</accession>
<dbReference type="Proteomes" id="UP000676079">
    <property type="component" value="Chromosome"/>
</dbReference>
<dbReference type="InterPro" id="IPR006015">
    <property type="entry name" value="Universal_stress_UspA"/>
</dbReference>
<dbReference type="SUPFAM" id="SSF52402">
    <property type="entry name" value="Adenine nucleotide alpha hydrolases-like"/>
    <property type="match status" value="2"/>
</dbReference>
<dbReference type="InterPro" id="IPR014729">
    <property type="entry name" value="Rossmann-like_a/b/a_fold"/>
</dbReference>
<feature type="domain" description="UspA" evidence="2">
    <location>
        <begin position="2"/>
        <end position="122"/>
    </location>
</feature>
<evidence type="ECO:0000259" key="2">
    <source>
        <dbReference type="Pfam" id="PF00582"/>
    </source>
</evidence>